<feature type="non-terminal residue" evidence="1">
    <location>
        <position position="1"/>
    </location>
</feature>
<accession>A0A1A8BCV5</accession>
<proteinExistence type="predicted"/>
<dbReference type="AlphaFoldDB" id="A0A1A8BCV5"/>
<organism evidence="1">
    <name type="scientific">Nothobranchius kadleci</name>
    <name type="common">African annual killifish</name>
    <dbReference type="NCBI Taxonomy" id="1051664"/>
    <lineage>
        <taxon>Eukaryota</taxon>
        <taxon>Metazoa</taxon>
        <taxon>Chordata</taxon>
        <taxon>Craniata</taxon>
        <taxon>Vertebrata</taxon>
        <taxon>Euteleostomi</taxon>
        <taxon>Actinopterygii</taxon>
        <taxon>Neopterygii</taxon>
        <taxon>Teleostei</taxon>
        <taxon>Neoteleostei</taxon>
        <taxon>Acanthomorphata</taxon>
        <taxon>Ovalentaria</taxon>
        <taxon>Atherinomorphae</taxon>
        <taxon>Cyprinodontiformes</taxon>
        <taxon>Nothobranchiidae</taxon>
        <taxon>Nothobranchius</taxon>
    </lineage>
</organism>
<reference evidence="1" key="2">
    <citation type="submission" date="2016-06" db="EMBL/GenBank/DDBJ databases">
        <title>The genome of a short-lived fish provides insights into sex chromosome evolution and the genetic control of aging.</title>
        <authorList>
            <person name="Reichwald K."/>
            <person name="Felder M."/>
            <person name="Petzold A."/>
            <person name="Koch P."/>
            <person name="Groth M."/>
            <person name="Platzer M."/>
        </authorList>
    </citation>
    <scope>NUCLEOTIDE SEQUENCE</scope>
    <source>
        <tissue evidence="1">Brain</tissue>
    </source>
</reference>
<reference evidence="1" key="1">
    <citation type="submission" date="2016-05" db="EMBL/GenBank/DDBJ databases">
        <authorList>
            <person name="Lavstsen T."/>
            <person name="Jespersen J.S."/>
        </authorList>
    </citation>
    <scope>NUCLEOTIDE SEQUENCE</scope>
    <source>
        <tissue evidence="1">Brain</tissue>
    </source>
</reference>
<gene>
    <name evidence="1" type="primary">Nfu_g_1_025678</name>
</gene>
<feature type="non-terminal residue" evidence="1">
    <location>
        <position position="64"/>
    </location>
</feature>
<evidence type="ECO:0000313" key="1">
    <source>
        <dbReference type="EMBL" id="SBP64748.1"/>
    </source>
</evidence>
<dbReference type="EMBL" id="HADZ01000807">
    <property type="protein sequence ID" value="SBP64748.1"/>
    <property type="molecule type" value="Transcribed_RNA"/>
</dbReference>
<sequence>TTPSRHHRLTPLQDRQIVKSPRIGSPRYPKLLAYLCRAGEEISCPRKTTSKQEEATLVMHLLWL</sequence>
<protein>
    <submittedName>
        <fullName evidence="1">Uncharacterized protein</fullName>
    </submittedName>
</protein>
<name>A0A1A8BCV5_NOTKA</name>